<dbReference type="PANTHER" id="PTHR46339">
    <property type="entry name" value="PROTEIN CBG15282-RELATED"/>
    <property type="match status" value="1"/>
</dbReference>
<feature type="region of interest" description="Disordered" evidence="1">
    <location>
        <begin position="2360"/>
        <end position="2392"/>
    </location>
</feature>
<proteinExistence type="predicted"/>
<feature type="domain" description="BPTI/Kunitz inhibitor" evidence="3">
    <location>
        <begin position="1778"/>
        <end position="1828"/>
    </location>
</feature>
<feature type="domain" description="BPTI/Kunitz inhibitor" evidence="3">
    <location>
        <begin position="447"/>
        <end position="497"/>
    </location>
</feature>
<dbReference type="SMART" id="SM00131">
    <property type="entry name" value="KU"/>
    <property type="match status" value="16"/>
</dbReference>
<feature type="compositionally biased region" description="Low complexity" evidence="1">
    <location>
        <begin position="634"/>
        <end position="663"/>
    </location>
</feature>
<feature type="compositionally biased region" description="Basic residues" evidence="1">
    <location>
        <begin position="999"/>
        <end position="1016"/>
    </location>
</feature>
<dbReference type="InterPro" id="IPR002223">
    <property type="entry name" value="Kunitz_BPTI"/>
</dbReference>
<feature type="domain" description="BPTI/Kunitz inhibitor" evidence="3">
    <location>
        <begin position="1248"/>
        <end position="1298"/>
    </location>
</feature>
<feature type="region of interest" description="Disordered" evidence="1">
    <location>
        <begin position="2317"/>
        <end position="2348"/>
    </location>
</feature>
<feature type="domain" description="BPTI/Kunitz inhibitor" evidence="3">
    <location>
        <begin position="1991"/>
        <end position="2041"/>
    </location>
</feature>
<reference evidence="5" key="2">
    <citation type="submission" date="2020-10" db="UniProtKB">
        <authorList>
            <consortium name="WormBaseParasite"/>
        </authorList>
    </citation>
    <scope>IDENTIFICATION</scope>
</reference>
<feature type="compositionally biased region" description="Polar residues" evidence="1">
    <location>
        <begin position="592"/>
        <end position="612"/>
    </location>
</feature>
<dbReference type="PANTHER" id="PTHR46339:SF1">
    <property type="entry name" value="BPTI_KUNITZ INHIBITOR DOMAIN-CONTAINING PROTEIN"/>
    <property type="match status" value="1"/>
</dbReference>
<feature type="domain" description="BPTI/Kunitz inhibitor" evidence="3">
    <location>
        <begin position="1354"/>
        <end position="1404"/>
    </location>
</feature>
<keyword evidence="2" id="KW-0732">Signal</keyword>
<protein>
    <submittedName>
        <fullName evidence="5">Kunitz/Bovine pancreatic trypsin inhibitor domain protein</fullName>
    </submittedName>
</protein>
<feature type="domain" description="BPTI/Kunitz inhibitor" evidence="3">
    <location>
        <begin position="1882"/>
        <end position="1934"/>
    </location>
</feature>
<feature type="domain" description="BPTI/Kunitz inhibitor" evidence="3">
    <location>
        <begin position="1673"/>
        <end position="1723"/>
    </location>
</feature>
<dbReference type="CDD" id="cd22593">
    <property type="entry name" value="Kunitz_conkunitzin"/>
    <property type="match status" value="15"/>
</dbReference>
<keyword evidence="4" id="KW-1185">Reference proteome</keyword>
<dbReference type="CDD" id="cd00109">
    <property type="entry name" value="Kunitz-type"/>
    <property type="match status" value="1"/>
</dbReference>
<sequence>MILTRRPDGRSHIHGFLSLLLLVSPVVGAAKFYTGNVTQPASMREIFIDQLDWPSNSTSLNSTKVAAKVSKNTNETTLPLLEDGLLSDSSENSTSLGRYARNLPDFSLLCSEGIPLLREDDRPKKCNPNAVKTDESCPSNFWCHIGSSAVMFFCCPKNRKITNLCHLPPNSGYGSEKLIRYWYDWRSRTCRDMTYTGYGGNENNFVMRELCELRCHGTPLPPGAKETIVPMETVVKSIIKPKNKGTTTTAQPKEEIFSTAGTTSTTSQPMKTTQTTTKRPAIVITSTQRATVSLHRLTRPVVTTTEKPTTTTEVPKIEVTSPTTAKKPIVITATPATIAYTTVNTPTLTIPASRRAHAPGEPSTTVLPIVETTTQYIEQPSGNLCSLSPDRGVKSPSGIVLRWYFDLATERCVKFQYHGAKGNANNFLDEDTCIETCGGGPAEVSSCAEPVESGDGPYAIPRYYFNSKSKKCRRFVYKGKGGNSNRFVKRSSCEKVCVKKEVASNQLPRQPLSKFTVPSTTPPQPEPFAPAAFGSNSMMLTPEMLQGLFELQKLNLIKDPFAIPDTTTTTQQPSEEESEDDDEDPFEMYETTEATPSESMESTTEAPQSVETPPSDVISTEEEEDDDEDESEETSTVGEVEFPIESSFETTTKTTSEAPSSTSRPFYRSFPKPSIAPLSTTTTAPRIFPTLIPEIIPFSRNSVDSTTLASPFGQHYRHIHAPPKVPLPVAVPVPSEGTVPKPPTVVPLPKAPGPIHVIPCRTAPTSGTLLQACRSEGPSGIVNGIWGQTCPQGTFCQVGETVQLSVCCPKEDVDACVQSMVIGSGPSALRRWYYDAASKQCKGFIFKGFQGNENNFPSYSTCLRKCNAINPCPFGDPYSFQVTNTSDSCVPSHQTCPHQHYCHTSAVGNVCCPVFNGTIHVVQNGPQQSQMPSGQQQQQAMMPSFVESHMGLPFGLGNLPNAIENMAKSIRENATVTSIPSENHENHHGSPLVGQPMGKAHHHGHHGHHSKSHHSKVGNPSRMVSTGPGRPGKAGSVCLLPMDSGNGKLTLHRWGFNGQTKACVAFVFTGSGGNGNNFLTKTDCINACVASQNPCASGSPLIKGNNLVRCSKTSRCPAGFYCHIGTSGETNVCCPTSTVSPCLLSLSTGIGSAIIHRYYFDSSTSTCKAFTYTGVGGNENNFLTIQDCRKTCPEYDNPCAKGKPYTNRADGSVGFCSASNPTCPQGYACHIGDSRQTTVCCPSMGLPCSNTVVLGTGSAQLPRYYYNSQARACVPFVYSGKGGNSNNFVSKSECEISCPVLDNPCSTGFPALDEYDEPVFCSISEMDECPSGYWCHIGSTQSTTLCCPGSTDACSLPMSRGTGTAVLNRWYFNSESKVCVSFVYTGRGGNQNNFMSRQECLATCPEYSSPCPTGQPHIGLSGQITHCGATDPSICPTTYWCHIGATLDTSVCCPDAADPCDQELETGVGSAQLLRYYYNQLSRTCSQFRYTGVGGNENNFLTKASCEARCPVFVNPCGTGDPEIDENMSPILCSAADNTTCSPGNWCHIGASEMTTICCKGASVEICETPRVSGSGDASLPRFHYTPLTKQCLPFIYSGLGGNQNNFLSKTACENTCEVLVNPCDAGDPAIGANGLYVTCSASSPSVCPAGYWCHIGADITEAVCCPGAEDPCSLPPSDGNGEAELTRWFFDTALRKCSKFSYSGIGGNQNNFLTLQDCQLKCPEFQSPCATGDPALAPSGGILFCSATRQTCPSSYWCHIGATYDSTVCCPSIGDPCLSAMQPGAGNAKLNRFYFNQNTRQCLQFTYTGSGGNANNFLTEEACASKCPVYRNPCPNVLPSMQLSITRCSAQNTQSCPSGYWCHIGGTADTSVCCPGASNPCRLAYVQGVASENGPYTRWYYDFTARRCKPFQYTGMGGNENNFLTREDCAQRCPEFVNPCFTGSPLIEPRTGTVRQCNSISNNDCPSNYFCHFGATADTTVCCPSDRNPCEQSLAIGTGPSTLARWYFNAHSRTCQEFVYTGIGGNANNFISRAACAQLCPEFSNPCGEGQPLSSVNGEVTYCSPQNRFICPIGYFCHVGAGADQTVCCPGHANGCHLGVNVGHGSATLVRYYFNPFLQNCQQFVYSGVGGNANNFLSLSECRQACPGVPTRQQESHIYPSPPQNVPMSAFGNRFASRPVADPMPFGQQDRKLCPQGSPLMTSSGNALTCTIDDQNPCAGTDYVCNVMSTGEAYCCPNPKNFCLQPATPGECPGNALTQHQSAIKYGYNPMTDSCQRLQFSGCGGNLNNFESAVECSTICCNKGYNLLYKLHDSPGSHDYSENPSDSESDSTTSEAPSTDSSPKFETLALDDPFDRFIAETLEEESRRSTEYSQFSDNENPKYQTSTEPPRNYDWRGLFEKLRQWVF</sequence>
<dbReference type="PROSITE" id="PS50279">
    <property type="entry name" value="BPTI_KUNITZ_2"/>
    <property type="match status" value="16"/>
</dbReference>
<feature type="region of interest" description="Disordered" evidence="1">
    <location>
        <begin position="563"/>
        <end position="681"/>
    </location>
</feature>
<feature type="compositionally biased region" description="Acidic residues" evidence="1">
    <location>
        <begin position="574"/>
        <end position="587"/>
    </location>
</feature>
<organism evidence="4 5">
    <name type="scientific">Panagrellus redivivus</name>
    <name type="common">Microworm</name>
    <dbReference type="NCBI Taxonomy" id="6233"/>
    <lineage>
        <taxon>Eukaryota</taxon>
        <taxon>Metazoa</taxon>
        <taxon>Ecdysozoa</taxon>
        <taxon>Nematoda</taxon>
        <taxon>Chromadorea</taxon>
        <taxon>Rhabditida</taxon>
        <taxon>Tylenchina</taxon>
        <taxon>Panagrolaimomorpha</taxon>
        <taxon>Panagrolaimoidea</taxon>
        <taxon>Panagrolaimidae</taxon>
        <taxon>Panagrellus</taxon>
    </lineage>
</organism>
<feature type="chain" id="PRO_5028838302" evidence="2">
    <location>
        <begin position="30"/>
        <end position="2408"/>
    </location>
</feature>
<dbReference type="InterPro" id="IPR006150">
    <property type="entry name" value="Cys_repeat_1"/>
</dbReference>
<feature type="domain" description="BPTI/Kunitz inhibitor" evidence="3">
    <location>
        <begin position="1460"/>
        <end position="1510"/>
    </location>
</feature>
<dbReference type="Pfam" id="PF14625">
    <property type="entry name" value="Lustrin_cystein"/>
    <property type="match status" value="14"/>
</dbReference>
<feature type="domain" description="BPTI/Kunitz inhibitor" evidence="3">
    <location>
        <begin position="165"/>
        <end position="215"/>
    </location>
</feature>
<feature type="domain" description="BPTI/Kunitz inhibitor" evidence="3">
    <location>
        <begin position="2244"/>
        <end position="2301"/>
    </location>
</feature>
<dbReference type="SMART" id="SM00289">
    <property type="entry name" value="WR1"/>
    <property type="match status" value="13"/>
</dbReference>
<feature type="compositionally biased region" description="Basic and acidic residues" evidence="1">
    <location>
        <begin position="2360"/>
        <end position="2371"/>
    </location>
</feature>
<dbReference type="InterPro" id="IPR028150">
    <property type="entry name" value="Lustrin_cystein"/>
</dbReference>
<evidence type="ECO:0000313" key="4">
    <source>
        <dbReference type="Proteomes" id="UP000492821"/>
    </source>
</evidence>
<feature type="region of interest" description="Disordered" evidence="1">
    <location>
        <begin position="980"/>
        <end position="1032"/>
    </location>
</feature>
<dbReference type="Proteomes" id="UP000492821">
    <property type="component" value="Unassembled WGS sequence"/>
</dbReference>
<feature type="domain" description="BPTI/Kunitz inhibitor" evidence="3">
    <location>
        <begin position="1142"/>
        <end position="1192"/>
    </location>
</feature>
<feature type="compositionally biased region" description="Acidic residues" evidence="1">
    <location>
        <begin position="619"/>
        <end position="633"/>
    </location>
</feature>
<feature type="compositionally biased region" description="Low complexity" evidence="1">
    <location>
        <begin position="2323"/>
        <end position="2343"/>
    </location>
</feature>
<feature type="region of interest" description="Disordered" evidence="1">
    <location>
        <begin position="509"/>
        <end position="534"/>
    </location>
</feature>
<feature type="domain" description="BPTI/Kunitz inhibitor" evidence="3">
    <location>
        <begin position="2097"/>
        <end position="2147"/>
    </location>
</feature>
<dbReference type="WBParaSite" id="Pan_g16567.t1">
    <property type="protein sequence ID" value="Pan_g16567.t1"/>
    <property type="gene ID" value="Pan_g16567"/>
</dbReference>
<dbReference type="InterPro" id="IPR036880">
    <property type="entry name" value="Kunitz_BPTI_sf"/>
</dbReference>
<dbReference type="InterPro" id="IPR053014">
    <property type="entry name" value="Cuticle_assoc_divergent"/>
</dbReference>
<dbReference type="SUPFAM" id="SSF57362">
    <property type="entry name" value="BPTI-like"/>
    <property type="match status" value="16"/>
</dbReference>
<name>A0A7E4V4X8_PANRE</name>
<dbReference type="GO" id="GO:0004867">
    <property type="term" value="F:serine-type endopeptidase inhibitor activity"/>
    <property type="evidence" value="ECO:0007669"/>
    <property type="project" value="InterPro"/>
</dbReference>
<feature type="compositionally biased region" description="Polar residues" evidence="1">
    <location>
        <begin position="2373"/>
        <end position="2390"/>
    </location>
</feature>
<accession>A0A7E4V4X8</accession>
<dbReference type="Gene3D" id="4.10.410.10">
    <property type="entry name" value="Pancreatic trypsin inhibitor Kunitz domain"/>
    <property type="match status" value="16"/>
</dbReference>
<feature type="signal peptide" evidence="2">
    <location>
        <begin position="1"/>
        <end position="29"/>
    </location>
</feature>
<feature type="domain" description="BPTI/Kunitz inhibitor" evidence="3">
    <location>
        <begin position="816"/>
        <end position="866"/>
    </location>
</feature>
<dbReference type="Pfam" id="PF00014">
    <property type="entry name" value="Kunitz_BPTI"/>
    <property type="match status" value="16"/>
</dbReference>
<evidence type="ECO:0000313" key="5">
    <source>
        <dbReference type="WBParaSite" id="Pan_g16567.t1"/>
    </source>
</evidence>
<feature type="compositionally biased region" description="Low complexity" evidence="1">
    <location>
        <begin position="564"/>
        <end position="573"/>
    </location>
</feature>
<evidence type="ECO:0000256" key="1">
    <source>
        <dbReference type="SAM" id="MobiDB-lite"/>
    </source>
</evidence>
<evidence type="ECO:0000259" key="3">
    <source>
        <dbReference type="PROSITE" id="PS50279"/>
    </source>
</evidence>
<feature type="domain" description="BPTI/Kunitz inhibitor" evidence="3">
    <location>
        <begin position="1038"/>
        <end position="1088"/>
    </location>
</feature>
<evidence type="ECO:0000256" key="2">
    <source>
        <dbReference type="SAM" id="SignalP"/>
    </source>
</evidence>
<feature type="domain" description="BPTI/Kunitz inhibitor" evidence="3">
    <location>
        <begin position="1567"/>
        <end position="1617"/>
    </location>
</feature>
<reference evidence="4" key="1">
    <citation type="journal article" date="2013" name="Genetics">
        <title>The draft genome and transcriptome of Panagrellus redivivus are shaped by the harsh demands of a free-living lifestyle.</title>
        <authorList>
            <person name="Srinivasan J."/>
            <person name="Dillman A.R."/>
            <person name="Macchietto M.G."/>
            <person name="Heikkinen L."/>
            <person name="Lakso M."/>
            <person name="Fracchia K.M."/>
            <person name="Antoshechkin I."/>
            <person name="Mortazavi A."/>
            <person name="Wong G."/>
            <person name="Sternberg P.W."/>
        </authorList>
    </citation>
    <scope>NUCLEOTIDE SEQUENCE [LARGE SCALE GENOMIC DNA]</scope>
    <source>
        <strain evidence="4">MT8872</strain>
    </source>
</reference>
<feature type="domain" description="BPTI/Kunitz inhibitor" evidence="3">
    <location>
        <begin position="385"/>
        <end position="437"/>
    </location>
</feature>